<dbReference type="Pfam" id="PF12879">
    <property type="entry name" value="SICA_C"/>
    <property type="match status" value="1"/>
</dbReference>
<accession>A0A193RBP3</accession>
<feature type="domain" description="Schizont-infected cell agglutination extracellular alpha" evidence="5">
    <location>
        <begin position="85"/>
        <end position="236"/>
    </location>
</feature>
<keyword evidence="2" id="KW-1133">Transmembrane helix</keyword>
<feature type="domain" description="Schizont-infected cell agglutination extracellular beta" evidence="3">
    <location>
        <begin position="1440"/>
        <end position="1630"/>
    </location>
</feature>
<proteinExistence type="predicted"/>
<keyword evidence="2" id="KW-0472">Membrane</keyword>
<protein>
    <submittedName>
        <fullName evidence="7">SICAvar, type I</fullName>
    </submittedName>
</protein>
<organism evidence="7 9">
    <name type="scientific">Plasmodium knowlesi (strain H)</name>
    <dbReference type="NCBI Taxonomy" id="5851"/>
    <lineage>
        <taxon>Eukaryota</taxon>
        <taxon>Sar</taxon>
        <taxon>Alveolata</taxon>
        <taxon>Apicomplexa</taxon>
        <taxon>Aconoidasida</taxon>
        <taxon>Haemosporida</taxon>
        <taxon>Plasmodiidae</taxon>
        <taxon>Plasmodium</taxon>
        <taxon>Plasmodium (Plasmodium)</taxon>
    </lineage>
</organism>
<dbReference type="Proteomes" id="UP000182128">
    <property type="component" value="Unassembled WGS sequence"/>
</dbReference>
<gene>
    <name evidence="6" type="ORF">PKNA1_C2_1412100</name>
    <name evidence="7" type="ORF">PKNA1_H1_1412100</name>
</gene>
<evidence type="ECO:0000313" key="6">
    <source>
        <dbReference type="EMBL" id="SBO25870.1"/>
    </source>
</evidence>
<dbReference type="Pfam" id="PF12878">
    <property type="entry name" value="SICA_beta"/>
    <property type="match status" value="6"/>
</dbReference>
<reference evidence="9" key="3">
    <citation type="submission" date="2016-05" db="EMBL/GenBank/DDBJ databases">
        <authorList>
            <person name="Sharaf Hazem."/>
        </authorList>
    </citation>
    <scope>NUCLEOTIDE SEQUENCE [LARGE SCALE GENOMIC DNA]</scope>
    <source>
        <strain evidence="9">H</strain>
    </source>
</reference>
<dbReference type="EMBL" id="CWHR02000019">
    <property type="protein sequence ID" value="SBO28637.1"/>
    <property type="molecule type" value="Genomic_DNA"/>
</dbReference>
<reference evidence="7" key="2">
    <citation type="submission" date="2016-05" db="EMBL/GenBank/DDBJ databases">
        <authorList>
            <person name="Lavstsen T."/>
            <person name="Jespersen J.S."/>
        </authorList>
    </citation>
    <scope>NUCLEOTIDE SEQUENCE [LARGE SCALE GENOMIC DNA]</scope>
</reference>
<evidence type="ECO:0000313" key="9">
    <source>
        <dbReference type="Proteomes" id="UP000182142"/>
    </source>
</evidence>
<dbReference type="EMBL" id="CWHQ02000017">
    <property type="protein sequence ID" value="SBO25870.1"/>
    <property type="molecule type" value="Genomic_DNA"/>
</dbReference>
<feature type="domain" description="Schizont-infected cell agglutination extracellular beta" evidence="3">
    <location>
        <begin position="786"/>
        <end position="952"/>
    </location>
</feature>
<keyword evidence="2" id="KW-0812">Transmembrane</keyword>
<dbReference type="InterPro" id="IPR024285">
    <property type="entry name" value="SICA_extracell_b"/>
</dbReference>
<feature type="region of interest" description="Disordered" evidence="1">
    <location>
        <begin position="1044"/>
        <end position="1070"/>
    </location>
</feature>
<evidence type="ECO:0000313" key="8">
    <source>
        <dbReference type="Proteomes" id="UP000182128"/>
    </source>
</evidence>
<sequence length="1834" mass="202773">MAQKFAGVLTKWMQNEGGSAGQRGQINSNTASVSSYSSFSERGELNIVENIYVHIYLYIYMWCVYVYMYIDLYFSLFFLFPSLVLQQKLQDELKKMFEELRTRIEEMNFPKEINNACASAGTKYGDHDKLICKTLLRTVYWMNGIAESGKPKVGGSDQGGEQGLRDYFRCIVGYSAMAKLLSNKRDVQKIVQAVQDAATGGIKDEGNENINKKCESVTLEDMEFGSQILGGSLEEWVRQGNRNRRMMSLYLSWTLGGGGTGTEGEEIDENKDQKKGILELFKDKKAAALYKKVDPGVQLPGGSPTSPEGKFGQVLKDADSCETEDSDNIQNCLKKKLELTIGKPCNSSEFCKRLECVLRKKRGLDGNSANTTTKDDKVQEEVKAEVTSAATNISTSGTSDTDVDQYCSTVQCTNGNADGCVSKETCKIIVKALKEVHKIGKGGQGSDGDKEINRIFKSTIHCMALNAFIQKLKQQADQGGYGCAVQRGIDKAFDEKNLKNKRKEWCGKSSNVDGSCEECGKDLQVCTGSSIGKDFLSETVKQELNKDTNTNIQPTLDNIHSQATLCDRLHCAIDHWKIAKGAGQTPGSNDEEFWTGNDSPVKTLWDELARKMKDNGGTRTTGNGTDCDSFETDAEKKACNYLNTGFKQLYEPDPTTSSSSGTANSEVLGNPSFRQTMGCFLLHSYAKYMQKNATCNIEEGIKQAFDSWQDLKNKAPTSCNGANGKGPCVPCQWNEDNFKNCSINTNGAAVAAPNYKVEDKLKTIFEDGNNDTNISAMLTKINKRDKLCDHMKCIASHLNSTNGQHKSDNFWKDDVKKLWEDLAKAMMQTNGKGTVTECNGFDNPSAERACNYLHAAFTKLKELSQPTASQNKNGEILSKDPSLKQAMGCFLLHSYATHIKGKSTCVIDAGISKAFNSWHDPSKKASSICNGSGTEPCVLCQWNDKDYDTCKIKTNGAGGTAPTEVKTKVDAVLTNDNSNISTMLTEINKMTTLCDGLQCIASHLNSPNAKTKIPSVDKFWDKTGEVADLWNTLSKEMTDKGKNGSVAECNTMDDGSATGGTANGRPATKPEKKACNYLHAGFEKLKQLSKPSTPQTQNGKILDENPLLRQTVGCFLLKEYAKQMQSKSKCVIEAGLKSAFNSWNSSNNGNCSGTEPCVPCQWNDANIDECKINTTGADGSTTQTEVTQKLTLVQPKIDGTATTTMEEVNKTEFLCDKLQCAASNWFKQHATTTNGTDKKTWCNFWDEGVKPKLEEMFTAIETNGGNPNSSCSDFGDGNVDSVERKACNHITAGLNYIDNIQGIHNGQPSAKENDKFFKQTMMCAALNFYADQIKEKSQDKCPIDEIKIREMFNEWNGSNNKCLTSGDNTKDCFVCQRQREDFNNCKLLVDSNLVNTSSTSPQNGTCNNNATEVKTQIDGLLNDSTIKMKETLSNINEMKTFCTQLQCAAKKWKSSKNRKNGKNGQIGTLSWSDIHSAAETELTALLHHMTQSKNQEEVAIYCNDDANWSKLGHKQSKTNKAACLHFAAGLQHIYTHGNGYQTGQFKGPSFEQTMGCLFLKEYSKQLQTMANDKKRGNSWVHPHCSIEDGINHAFGESNAIMNASSKCNNGPNSCFVCTLDDKNDYKDCSIGNDKVPDKVEPMFTDDQTKQKQMQETLENTVCPILLTDILTPFLPLAPVSIGLSAMAYYLWKYFGPLGKGGARFRRSPAEIPGPSVQEQVLDHVQQDSSHEYRLVKERKPRSAPTRTKRSGRVNRRTIIEIHFEVLDECQKGDTQLNQKDFLELLVQEFMGSELMEEEQVPKEEVLMEGVPMESIPLEQVPMERVPSLGSGLMV</sequence>
<evidence type="ECO:0000259" key="3">
    <source>
        <dbReference type="Pfam" id="PF12878"/>
    </source>
</evidence>
<dbReference type="Pfam" id="PF12887">
    <property type="entry name" value="SICA_alpha"/>
    <property type="match status" value="1"/>
</dbReference>
<evidence type="ECO:0000259" key="5">
    <source>
        <dbReference type="Pfam" id="PF12887"/>
    </source>
</evidence>
<dbReference type="InterPro" id="IPR024288">
    <property type="entry name" value="SICA_C"/>
</dbReference>
<feature type="domain" description="Schizont-infected cell agglutination extracellular beta" evidence="3">
    <location>
        <begin position="1214"/>
        <end position="1386"/>
    </location>
</feature>
<dbReference type="Proteomes" id="UP000182142">
    <property type="component" value="Unassembled WGS sequence"/>
</dbReference>
<name>A0A193RBP3_PLAKH</name>
<feature type="domain" description="Schizont-infected cell agglutination extracellular beta" evidence="3">
    <location>
        <begin position="992"/>
        <end position="1172"/>
    </location>
</feature>
<dbReference type="InterPro" id="IPR024290">
    <property type="entry name" value="SICA_extracell_a"/>
</dbReference>
<evidence type="ECO:0000259" key="4">
    <source>
        <dbReference type="Pfam" id="PF12879"/>
    </source>
</evidence>
<feature type="domain" description="Schizont-infected cell agglutination extracellular beta" evidence="3">
    <location>
        <begin position="564"/>
        <end position="743"/>
    </location>
</feature>
<feature type="domain" description="Schizont-infected cell agglutination C-terminal" evidence="4">
    <location>
        <begin position="1692"/>
        <end position="1833"/>
    </location>
</feature>
<evidence type="ECO:0000313" key="7">
    <source>
        <dbReference type="EMBL" id="SBO28637.1"/>
    </source>
</evidence>
<reference evidence="8" key="1">
    <citation type="submission" date="2016-05" db="EMBL/GenBank/DDBJ databases">
        <authorList>
            <person name="Sharaf H."/>
        </authorList>
    </citation>
    <scope>NUCLEOTIDE SEQUENCE [LARGE SCALE GENOMIC DNA]</scope>
    <source>
        <strain evidence="8">H</strain>
    </source>
</reference>
<evidence type="ECO:0000256" key="2">
    <source>
        <dbReference type="SAM" id="Phobius"/>
    </source>
</evidence>
<evidence type="ECO:0000256" key="1">
    <source>
        <dbReference type="SAM" id="MobiDB-lite"/>
    </source>
</evidence>
<feature type="transmembrane region" description="Helical" evidence="2">
    <location>
        <begin position="55"/>
        <end position="80"/>
    </location>
</feature>
<feature type="domain" description="Schizont-infected cell agglutination extracellular beta" evidence="3">
    <location>
        <begin position="350"/>
        <end position="527"/>
    </location>
</feature>